<reference evidence="2 4" key="2">
    <citation type="submission" date="2018-01" db="EMBL/GenBank/DDBJ databases">
        <title>Novel co-symbiosis in the lucinid bivalve Phacoides pectinatus.</title>
        <authorList>
            <person name="Lim S.J."/>
            <person name="Davis B.G."/>
            <person name="Gill D.E."/>
            <person name="Engel A.S."/>
            <person name="Anderson L.C."/>
            <person name="Campbell B.J."/>
        </authorList>
    </citation>
    <scope>NUCLEOTIDE SEQUENCE [LARGE SCALE GENOMIC DNA]</scope>
    <source>
        <strain evidence="2">N3_P5</strain>
    </source>
</reference>
<evidence type="ECO:0000313" key="4">
    <source>
        <dbReference type="Proteomes" id="UP000250928"/>
    </source>
</evidence>
<dbReference type="AlphaFoldDB" id="A0A657PTZ4"/>
<sequence>MKWLTAGVCGVALLWLAGCTGQERIEIRVDGARATVELARTPEQRARGLMQRYQLDEGEGMLLVYPRPQTISLWMKDVPIPLDAAFFDEQGALVNIRSMIPDGGKRVYYSQAPALYALEMKQGWFARQGIGVGARLHLPRVIRAQ</sequence>
<organism evidence="1 3">
    <name type="scientific">Candidatus Sedimenticola endophacoides</name>
    <dbReference type="NCBI Taxonomy" id="2548426"/>
    <lineage>
        <taxon>Bacteria</taxon>
        <taxon>Pseudomonadati</taxon>
        <taxon>Pseudomonadota</taxon>
        <taxon>Gammaproteobacteria</taxon>
        <taxon>Chromatiales</taxon>
        <taxon>Sedimenticolaceae</taxon>
        <taxon>Sedimenticola</taxon>
    </lineage>
</organism>
<dbReference type="EMBL" id="MUIE01000141">
    <property type="protein sequence ID" value="OQX35981.1"/>
    <property type="molecule type" value="Genomic_DNA"/>
</dbReference>
<dbReference type="Proteomes" id="UP000243361">
    <property type="component" value="Unassembled WGS sequence"/>
</dbReference>
<comment type="caution">
    <text evidence="1">The sequence shown here is derived from an EMBL/GenBank/DDBJ whole genome shotgun (WGS) entry which is preliminary data.</text>
</comment>
<gene>
    <name evidence="1" type="ORF">B0D84_01900</name>
    <name evidence="2" type="ORF">C3L24_00285</name>
</gene>
<keyword evidence="3" id="KW-1185">Reference proteome</keyword>
<evidence type="ECO:0000313" key="1">
    <source>
        <dbReference type="EMBL" id="OQX35981.1"/>
    </source>
</evidence>
<reference evidence="1 3" key="1">
    <citation type="submission" date="2017-02" db="EMBL/GenBank/DDBJ databases">
        <title>Novel co-symbiosis in the unique lucinid bivalve Phacoides pectinatus.</title>
        <authorList>
            <person name="Lim S.J."/>
            <person name="Davis B.G."/>
            <person name="Gill D.E."/>
            <person name="Engel A.S."/>
            <person name="Anderson L.C."/>
            <person name="Campbell B.J."/>
        </authorList>
    </citation>
    <scope>NUCLEOTIDE SEQUENCE [LARGE SCALE GENOMIC DNA]</scope>
    <source>
        <strain evidence="1">LUC13016_P6</strain>
    </source>
</reference>
<dbReference type="PROSITE" id="PS51257">
    <property type="entry name" value="PROKAR_LIPOPROTEIN"/>
    <property type="match status" value="1"/>
</dbReference>
<evidence type="ECO:0000313" key="3">
    <source>
        <dbReference type="Proteomes" id="UP000243361"/>
    </source>
</evidence>
<dbReference type="Gene3D" id="2.60.120.1140">
    <property type="entry name" value="Protein of unknown function DUF192"/>
    <property type="match status" value="1"/>
</dbReference>
<dbReference type="PANTHER" id="PTHR37953:SF1">
    <property type="entry name" value="UPF0127 PROTEIN MJ1496"/>
    <property type="match status" value="1"/>
</dbReference>
<proteinExistence type="predicted"/>
<name>A0A657PTZ4_9GAMM</name>
<dbReference type="EMBL" id="PQCO01000028">
    <property type="protein sequence ID" value="PUE05756.1"/>
    <property type="molecule type" value="Genomic_DNA"/>
</dbReference>
<protein>
    <recommendedName>
        <fullName evidence="5">DUF192 domain-containing protein</fullName>
    </recommendedName>
</protein>
<dbReference type="Proteomes" id="UP000250928">
    <property type="component" value="Unassembled WGS sequence"/>
</dbReference>
<evidence type="ECO:0008006" key="5">
    <source>
        <dbReference type="Google" id="ProtNLM"/>
    </source>
</evidence>
<evidence type="ECO:0000313" key="2">
    <source>
        <dbReference type="EMBL" id="PUE05756.1"/>
    </source>
</evidence>
<dbReference type="InterPro" id="IPR003795">
    <property type="entry name" value="DUF192"/>
</dbReference>
<dbReference type="PANTHER" id="PTHR37953">
    <property type="entry name" value="UPF0127 PROTEIN MJ1496"/>
    <property type="match status" value="1"/>
</dbReference>
<dbReference type="Pfam" id="PF02643">
    <property type="entry name" value="DUF192"/>
    <property type="match status" value="1"/>
</dbReference>
<dbReference type="InterPro" id="IPR038695">
    <property type="entry name" value="Saro_0823-like_sf"/>
</dbReference>
<accession>A0A657PTZ4</accession>